<dbReference type="InterPro" id="IPR050109">
    <property type="entry name" value="HTH-type_TetR-like_transc_reg"/>
</dbReference>
<dbReference type="AlphaFoldDB" id="A0A0S6W5G7"/>
<keyword evidence="2 4" id="KW-0238">DNA-binding</keyword>
<dbReference type="FunFam" id="1.10.10.60:FF:000141">
    <property type="entry name" value="TetR family transcriptional regulator"/>
    <property type="match status" value="1"/>
</dbReference>
<gene>
    <name evidence="7" type="ORF">U14_04503</name>
</gene>
<organism evidence="7">
    <name type="scientific">Candidatus Moduliflexus flocculans</name>
    <dbReference type="NCBI Taxonomy" id="1499966"/>
    <lineage>
        <taxon>Bacteria</taxon>
        <taxon>Candidatus Moduliflexota</taxon>
        <taxon>Candidatus Moduliflexia</taxon>
        <taxon>Candidatus Moduliflexales</taxon>
        <taxon>Candidatus Moduliflexaceae</taxon>
    </lineage>
</organism>
<evidence type="ECO:0000313" key="7">
    <source>
        <dbReference type="EMBL" id="GAK53238.1"/>
    </source>
</evidence>
<evidence type="ECO:0000256" key="1">
    <source>
        <dbReference type="ARBA" id="ARBA00023015"/>
    </source>
</evidence>
<evidence type="ECO:0000256" key="4">
    <source>
        <dbReference type="PROSITE-ProRule" id="PRU00335"/>
    </source>
</evidence>
<dbReference type="HOGENOM" id="CLU_069356_1_4_0"/>
<dbReference type="PROSITE" id="PS50977">
    <property type="entry name" value="HTH_TETR_2"/>
    <property type="match status" value="1"/>
</dbReference>
<dbReference type="Pfam" id="PF00440">
    <property type="entry name" value="TetR_N"/>
    <property type="match status" value="1"/>
</dbReference>
<accession>A0A0S6W5G7</accession>
<sequence length="207" mass="24340">MGKRSYTPNAQQRILETARNVFAQKGFDGARVDEIAKEAGVPKSLIYYHFPSKEAILEELMNACLAQYQAILHEYFDDPVEAEPEVLLRHVQSGYLKFLEVNEDVIRIISMEALKKNSPAAKLTFKFVESLMRVEEQRLPKLRNLDAQQRMHRMVMEFFASFVPITIFFCFRDAWSEYFKTDQEMVTQDFLHVYDATYGAYRRQQDR</sequence>
<feature type="domain" description="HTH tetR-type" evidence="6">
    <location>
        <begin position="8"/>
        <end position="68"/>
    </location>
</feature>
<dbReference type="SUPFAM" id="SSF46689">
    <property type="entry name" value="Homeodomain-like"/>
    <property type="match status" value="1"/>
</dbReference>
<keyword evidence="5" id="KW-1133">Transmembrane helix</keyword>
<keyword evidence="5" id="KW-0472">Membrane</keyword>
<dbReference type="STRING" id="1499966.U14_04503"/>
<keyword evidence="3" id="KW-0804">Transcription</keyword>
<proteinExistence type="predicted"/>
<keyword evidence="5" id="KW-0812">Transmembrane</keyword>
<dbReference type="Proteomes" id="UP000030700">
    <property type="component" value="Unassembled WGS sequence"/>
</dbReference>
<evidence type="ECO:0000256" key="5">
    <source>
        <dbReference type="SAM" id="Phobius"/>
    </source>
</evidence>
<dbReference type="PRINTS" id="PR00455">
    <property type="entry name" value="HTHTETR"/>
</dbReference>
<dbReference type="PANTHER" id="PTHR30055:SF234">
    <property type="entry name" value="HTH-TYPE TRANSCRIPTIONAL REGULATOR BETI"/>
    <property type="match status" value="1"/>
</dbReference>
<evidence type="ECO:0000259" key="6">
    <source>
        <dbReference type="PROSITE" id="PS50977"/>
    </source>
</evidence>
<dbReference type="InterPro" id="IPR009057">
    <property type="entry name" value="Homeodomain-like_sf"/>
</dbReference>
<evidence type="ECO:0000256" key="2">
    <source>
        <dbReference type="ARBA" id="ARBA00023125"/>
    </source>
</evidence>
<keyword evidence="1" id="KW-0805">Transcription regulation</keyword>
<evidence type="ECO:0000313" key="8">
    <source>
        <dbReference type="Proteomes" id="UP000030700"/>
    </source>
</evidence>
<evidence type="ECO:0000256" key="3">
    <source>
        <dbReference type="ARBA" id="ARBA00023163"/>
    </source>
</evidence>
<dbReference type="InterPro" id="IPR001647">
    <property type="entry name" value="HTH_TetR"/>
</dbReference>
<reference evidence="7" key="1">
    <citation type="journal article" date="2015" name="PeerJ">
        <title>First genomic representation of candidate bacterial phylum KSB3 points to enhanced environmental sensing as a trigger of wastewater bulking.</title>
        <authorList>
            <person name="Sekiguchi Y."/>
            <person name="Ohashi A."/>
            <person name="Parks D.H."/>
            <person name="Yamauchi T."/>
            <person name="Tyson G.W."/>
            <person name="Hugenholtz P."/>
        </authorList>
    </citation>
    <scope>NUCLEOTIDE SEQUENCE [LARGE SCALE GENOMIC DNA]</scope>
</reference>
<keyword evidence="8" id="KW-1185">Reference proteome</keyword>
<feature type="transmembrane region" description="Helical" evidence="5">
    <location>
        <begin position="158"/>
        <end position="175"/>
    </location>
</feature>
<dbReference type="PANTHER" id="PTHR30055">
    <property type="entry name" value="HTH-TYPE TRANSCRIPTIONAL REGULATOR RUTR"/>
    <property type="match status" value="1"/>
</dbReference>
<protein>
    <submittedName>
        <fullName evidence="7">Transcriptional regulator, TetR family</fullName>
    </submittedName>
</protein>
<dbReference type="Gene3D" id="1.10.357.10">
    <property type="entry name" value="Tetracycline Repressor, domain 2"/>
    <property type="match status" value="1"/>
</dbReference>
<dbReference type="EMBL" id="DF820459">
    <property type="protein sequence ID" value="GAK53238.1"/>
    <property type="molecule type" value="Genomic_DNA"/>
</dbReference>
<feature type="DNA-binding region" description="H-T-H motif" evidence="4">
    <location>
        <begin position="31"/>
        <end position="50"/>
    </location>
</feature>
<dbReference type="GO" id="GO:0000976">
    <property type="term" value="F:transcription cis-regulatory region binding"/>
    <property type="evidence" value="ECO:0007669"/>
    <property type="project" value="TreeGrafter"/>
</dbReference>
<dbReference type="GO" id="GO:0003700">
    <property type="term" value="F:DNA-binding transcription factor activity"/>
    <property type="evidence" value="ECO:0007669"/>
    <property type="project" value="TreeGrafter"/>
</dbReference>
<name>A0A0S6W5G7_9BACT</name>